<proteinExistence type="predicted"/>
<evidence type="ECO:0000313" key="7">
    <source>
        <dbReference type="EMBL" id="GAA2636225.1"/>
    </source>
</evidence>
<dbReference type="PANTHER" id="PTHR12526:SF600">
    <property type="entry name" value="GLYCOSYL TRANSFERASE GROUP 1"/>
    <property type="match status" value="1"/>
</dbReference>
<gene>
    <name evidence="7" type="ORF">GCM10009863_60930</name>
</gene>
<reference evidence="7 8" key="1">
    <citation type="journal article" date="2019" name="Int. J. Syst. Evol. Microbiol.">
        <title>The Global Catalogue of Microorganisms (GCM) 10K type strain sequencing project: providing services to taxonomists for standard genome sequencing and annotation.</title>
        <authorList>
            <consortium name="The Broad Institute Genomics Platform"/>
            <consortium name="The Broad Institute Genome Sequencing Center for Infectious Disease"/>
            <person name="Wu L."/>
            <person name="Ma J."/>
        </authorList>
    </citation>
    <scope>NUCLEOTIDE SEQUENCE [LARGE SCALE GENOMIC DNA]</scope>
    <source>
        <strain evidence="7 8">JCM 16373</strain>
    </source>
</reference>
<feature type="domain" description="Glycosyl transferase family 1" evidence="5">
    <location>
        <begin position="381"/>
        <end position="536"/>
    </location>
</feature>
<dbReference type="PANTHER" id="PTHR12526">
    <property type="entry name" value="GLYCOSYLTRANSFERASE"/>
    <property type="match status" value="1"/>
</dbReference>
<sequence length="659" mass="71904">MEFDTDPEVFQAASPDVPSEGKRKRGRVVMLVCNGVVADSRVQKTARSAAEAGWEVTLLGSSPNGKPASWHIGGAEVRLLPVPMPLAHPPRESRRPLLARPLAYKPGTTAGYRLQRVKAWRHELRTRRAALLLAPAAASASVSASALRAAVPMLSGPRYAAARLALPRAAARLANRWVRFRKRQLDEGLTARASGTLLDRAGIAFWQRVLGDRAWRRLWPSLYDFELAYGPVVDELRPDLIHANDFRMLGVGARAKTRALAEGRPVKLVWDAHEYLPGVRPWLDDARWLPAHVAHEREYAPCADAVVTVSDTLAGLLRETHGLPRDPTVVLNAPDVPGVPGVLGAPSAPGACEVSDESDAESEAEGEEEVPSLRELCGIGPGTPLVVYSGGAAPQRGLATMVEALPALPEVHTALVVNRPGSWYVRQLRARAEALGAGDRLHVLPYVPYRQVVPFLAEADVGAIPIHHWTNHEIALITKFFEYAHARLPLVVSDVRTMAATTRETGQGEVFRAEDTADYVRAVRAVLADPGRYRAAYEAPGLLARWTWQTQARALDALYTGLLHATPRPQHENQQNQQKQQHNQQEQQMQREPVREPAGEPDRRDQPEGDGNADLCGGAREDRAAAGRAVRGQGAPGDGSRRGRARGRERQQRGDALPG</sequence>
<evidence type="ECO:0000313" key="8">
    <source>
        <dbReference type="Proteomes" id="UP001501447"/>
    </source>
</evidence>
<dbReference type="Gene3D" id="3.40.50.2000">
    <property type="entry name" value="Glycogen Phosphorylase B"/>
    <property type="match status" value="2"/>
</dbReference>
<dbReference type="InterPro" id="IPR028098">
    <property type="entry name" value="Glyco_trans_4-like_N"/>
</dbReference>
<feature type="region of interest" description="Disordered" evidence="4">
    <location>
        <begin position="569"/>
        <end position="659"/>
    </location>
</feature>
<protein>
    <recommendedName>
        <fullName evidence="1">D-inositol 3-phosphate glycosyltransferase</fullName>
    </recommendedName>
</protein>
<dbReference type="SUPFAM" id="SSF53756">
    <property type="entry name" value="UDP-Glycosyltransferase/glycogen phosphorylase"/>
    <property type="match status" value="1"/>
</dbReference>
<dbReference type="Pfam" id="PF00534">
    <property type="entry name" value="Glycos_transf_1"/>
    <property type="match status" value="1"/>
</dbReference>
<keyword evidence="8" id="KW-1185">Reference proteome</keyword>
<keyword evidence="2" id="KW-0328">Glycosyltransferase</keyword>
<feature type="domain" description="Glycosyltransferase subfamily 4-like N-terminal" evidence="6">
    <location>
        <begin position="215"/>
        <end position="331"/>
    </location>
</feature>
<evidence type="ECO:0000256" key="3">
    <source>
        <dbReference type="ARBA" id="ARBA00022679"/>
    </source>
</evidence>
<dbReference type="Proteomes" id="UP001501447">
    <property type="component" value="Unassembled WGS sequence"/>
</dbReference>
<dbReference type="Pfam" id="PF13439">
    <property type="entry name" value="Glyco_transf_4"/>
    <property type="match status" value="1"/>
</dbReference>
<keyword evidence="3" id="KW-0808">Transferase</keyword>
<organism evidence="7 8">
    <name type="scientific">Streptomyces axinellae</name>
    <dbReference type="NCBI Taxonomy" id="552788"/>
    <lineage>
        <taxon>Bacteria</taxon>
        <taxon>Bacillati</taxon>
        <taxon>Actinomycetota</taxon>
        <taxon>Actinomycetes</taxon>
        <taxon>Kitasatosporales</taxon>
        <taxon>Streptomycetaceae</taxon>
        <taxon>Streptomyces</taxon>
    </lineage>
</organism>
<feature type="region of interest" description="Disordered" evidence="4">
    <location>
        <begin position="344"/>
        <end position="370"/>
    </location>
</feature>
<evidence type="ECO:0000256" key="4">
    <source>
        <dbReference type="SAM" id="MobiDB-lite"/>
    </source>
</evidence>
<dbReference type="EMBL" id="BAAARJ010000026">
    <property type="protein sequence ID" value="GAA2636225.1"/>
    <property type="molecule type" value="Genomic_DNA"/>
</dbReference>
<feature type="region of interest" description="Disordered" evidence="4">
    <location>
        <begin position="1"/>
        <end position="21"/>
    </location>
</feature>
<evidence type="ECO:0000256" key="1">
    <source>
        <dbReference type="ARBA" id="ARBA00021292"/>
    </source>
</evidence>
<evidence type="ECO:0000256" key="2">
    <source>
        <dbReference type="ARBA" id="ARBA00022676"/>
    </source>
</evidence>
<accession>A0ABN3QVB0</accession>
<comment type="caution">
    <text evidence="7">The sequence shown here is derived from an EMBL/GenBank/DDBJ whole genome shotgun (WGS) entry which is preliminary data.</text>
</comment>
<feature type="compositionally biased region" description="Low complexity" evidence="4">
    <location>
        <begin position="572"/>
        <end position="590"/>
    </location>
</feature>
<dbReference type="CDD" id="cd03801">
    <property type="entry name" value="GT4_PimA-like"/>
    <property type="match status" value="1"/>
</dbReference>
<dbReference type="InterPro" id="IPR001296">
    <property type="entry name" value="Glyco_trans_1"/>
</dbReference>
<feature type="compositionally biased region" description="Basic and acidic residues" evidence="4">
    <location>
        <begin position="592"/>
        <end position="607"/>
    </location>
</feature>
<evidence type="ECO:0000259" key="5">
    <source>
        <dbReference type="Pfam" id="PF00534"/>
    </source>
</evidence>
<name>A0ABN3QVB0_9ACTN</name>
<feature type="compositionally biased region" description="Acidic residues" evidence="4">
    <location>
        <begin position="354"/>
        <end position="370"/>
    </location>
</feature>
<evidence type="ECO:0000259" key="6">
    <source>
        <dbReference type="Pfam" id="PF13439"/>
    </source>
</evidence>